<keyword evidence="1" id="KW-1133">Transmembrane helix</keyword>
<evidence type="ECO:0000256" key="1">
    <source>
        <dbReference type="SAM" id="Phobius"/>
    </source>
</evidence>
<feature type="transmembrane region" description="Helical" evidence="1">
    <location>
        <begin position="147"/>
        <end position="169"/>
    </location>
</feature>
<feature type="transmembrane region" description="Helical" evidence="1">
    <location>
        <begin position="84"/>
        <end position="104"/>
    </location>
</feature>
<sequence>MKSVESRVDGDALRRRAAYQLGFGGLIPFAALILVQFFEPSLGEDWTREVERWIVIYGVTIVGFMGGGRWVYRLLQPDARPGIPFGGLLQSVTPPLIAWIAAAAPEDFGEGQLTPMVRLVIIALLLMLQLAQEWDRRAGMEDWYFELRVMLAGGAAGSIIVAAGLAPFFRG</sequence>
<dbReference type="PANTHER" id="PTHR15887:SF1">
    <property type="entry name" value="TRANSMEMBRANE PROTEIN 69"/>
    <property type="match status" value="1"/>
</dbReference>
<accession>A0A7Y3W4X3</accession>
<feature type="transmembrane region" description="Helical" evidence="1">
    <location>
        <begin position="116"/>
        <end position="135"/>
    </location>
</feature>
<dbReference type="AlphaFoldDB" id="A0A7Y3W4X3"/>
<evidence type="ECO:0000313" key="2">
    <source>
        <dbReference type="EMBL" id="NNU16014.1"/>
    </source>
</evidence>
<dbReference type="Proteomes" id="UP000536835">
    <property type="component" value="Unassembled WGS sequence"/>
</dbReference>
<dbReference type="RefSeq" id="WP_173197896.1">
    <property type="nucleotide sequence ID" value="NZ_JABFCX010000002.1"/>
</dbReference>
<dbReference type="EMBL" id="JABFCX010000002">
    <property type="protein sequence ID" value="NNU16014.1"/>
    <property type="molecule type" value="Genomic_DNA"/>
</dbReference>
<keyword evidence="1" id="KW-0812">Transmembrane</keyword>
<proteinExistence type="predicted"/>
<reference evidence="2 3" key="1">
    <citation type="submission" date="2020-05" db="EMBL/GenBank/DDBJ databases">
        <title>Parvularcula mediterraneae sp. nov., isolated from polypropylene straw from shallow seawater of the seashore of Laganas in Zakynthos island, Greece.</title>
        <authorList>
            <person name="Szabo I."/>
            <person name="Al-Omari J."/>
            <person name="Rado J."/>
            <person name="Szerdahelyi G.S."/>
        </authorList>
    </citation>
    <scope>NUCLEOTIDE SEQUENCE [LARGE SCALE GENOMIC DNA]</scope>
    <source>
        <strain evidence="2 3">ZS-1/3</strain>
    </source>
</reference>
<dbReference type="Pfam" id="PF11911">
    <property type="entry name" value="DUF3429"/>
    <property type="match status" value="1"/>
</dbReference>
<evidence type="ECO:0000313" key="3">
    <source>
        <dbReference type="Proteomes" id="UP000536835"/>
    </source>
</evidence>
<feature type="transmembrane region" description="Helical" evidence="1">
    <location>
        <begin position="21"/>
        <end position="38"/>
    </location>
</feature>
<comment type="caution">
    <text evidence="2">The sequence shown here is derived from an EMBL/GenBank/DDBJ whole genome shotgun (WGS) entry which is preliminary data.</text>
</comment>
<dbReference type="PANTHER" id="PTHR15887">
    <property type="entry name" value="TRANSMEMBRANE PROTEIN 69"/>
    <property type="match status" value="1"/>
</dbReference>
<gene>
    <name evidence="2" type="ORF">HK107_06730</name>
</gene>
<dbReference type="InterPro" id="IPR021836">
    <property type="entry name" value="DUF3429"/>
</dbReference>
<keyword evidence="1" id="KW-0472">Membrane</keyword>
<name>A0A7Y3W4X3_9PROT</name>
<feature type="transmembrane region" description="Helical" evidence="1">
    <location>
        <begin position="53"/>
        <end position="72"/>
    </location>
</feature>
<organism evidence="2 3">
    <name type="scientific">Parvularcula mediterranea</name>
    <dbReference type="NCBI Taxonomy" id="2732508"/>
    <lineage>
        <taxon>Bacteria</taxon>
        <taxon>Pseudomonadati</taxon>
        <taxon>Pseudomonadota</taxon>
        <taxon>Alphaproteobacteria</taxon>
        <taxon>Parvularculales</taxon>
        <taxon>Parvularculaceae</taxon>
        <taxon>Parvularcula</taxon>
    </lineage>
</organism>
<keyword evidence="3" id="KW-1185">Reference proteome</keyword>
<protein>
    <submittedName>
        <fullName evidence="2">DUF3429 domain-containing protein</fullName>
    </submittedName>
</protein>